<feature type="compositionally biased region" description="Basic and acidic residues" evidence="2">
    <location>
        <begin position="99"/>
        <end position="114"/>
    </location>
</feature>
<gene>
    <name evidence="3" type="primary">ohr</name>
    <name evidence="3" type="ORF">GONAM_15_00725</name>
</gene>
<dbReference type="Gene3D" id="2.20.25.10">
    <property type="match status" value="1"/>
</dbReference>
<feature type="compositionally biased region" description="Basic residues" evidence="2">
    <location>
        <begin position="132"/>
        <end position="144"/>
    </location>
</feature>
<accession>K6WLW2</accession>
<proteinExistence type="inferred from homology"/>
<dbReference type="EMBL" id="BAHE01000015">
    <property type="protein sequence ID" value="GAC00366.1"/>
    <property type="molecule type" value="Genomic_DNA"/>
</dbReference>
<evidence type="ECO:0000256" key="2">
    <source>
        <dbReference type="SAM" id="MobiDB-lite"/>
    </source>
</evidence>
<evidence type="ECO:0000256" key="1">
    <source>
        <dbReference type="ARBA" id="ARBA00007378"/>
    </source>
</evidence>
<dbReference type="Pfam" id="PF02566">
    <property type="entry name" value="OsmC"/>
    <property type="match status" value="1"/>
</dbReference>
<dbReference type="InterPro" id="IPR019953">
    <property type="entry name" value="OHR"/>
</dbReference>
<evidence type="ECO:0000313" key="3">
    <source>
        <dbReference type="EMBL" id="GAC00366.1"/>
    </source>
</evidence>
<evidence type="ECO:0000313" key="4">
    <source>
        <dbReference type="Proteomes" id="UP000035058"/>
    </source>
</evidence>
<comment type="similarity">
    <text evidence="1">Belongs to the OsmC/Ohr family.</text>
</comment>
<feature type="region of interest" description="Disordered" evidence="2">
    <location>
        <begin position="86"/>
        <end position="168"/>
    </location>
</feature>
<name>K6WLW2_9ACTN</name>
<dbReference type="InterPro" id="IPR036102">
    <property type="entry name" value="OsmC/Ohrsf"/>
</dbReference>
<sequence length="168" mass="17634">MAIEPVYTISSKASGGGRDGEVVSASGQIDLDLRPPKEMGGSGDGSNPEELFSAGYAACFLGALRATSKAAGSPVPDDSTVNVTVGIGKDPADGGFGFDRGDRRLHPRRRRDEGPGAGEQGARVLPLLQGHPRQHRAEGHRHRLTPATRTSRSLTRRGADLSPESALR</sequence>
<reference evidence="3 4" key="1">
    <citation type="submission" date="2012-08" db="EMBL/GenBank/DDBJ databases">
        <title>Whole genome shotgun sequence of Gordonia namibiensis NBRC 108229.</title>
        <authorList>
            <person name="Isaki-Nakamura S."/>
            <person name="Hosoyama A."/>
            <person name="Tsuchikane K."/>
            <person name="Katsumata H."/>
            <person name="Baba S."/>
            <person name="Yamazaki S."/>
            <person name="Fujita N."/>
        </authorList>
    </citation>
    <scope>NUCLEOTIDE SEQUENCE [LARGE SCALE GENOMIC DNA]</scope>
    <source>
        <strain evidence="3 4">NBRC 108229</strain>
    </source>
</reference>
<dbReference type="NCBIfam" id="TIGR03561">
    <property type="entry name" value="organ_hyd_perox"/>
    <property type="match status" value="1"/>
</dbReference>
<feature type="region of interest" description="Disordered" evidence="2">
    <location>
        <begin position="1"/>
        <end position="48"/>
    </location>
</feature>
<dbReference type="PANTHER" id="PTHR33797">
    <property type="entry name" value="ORGANIC HYDROPEROXIDE RESISTANCE PROTEIN-LIKE"/>
    <property type="match status" value="1"/>
</dbReference>
<dbReference type="PANTHER" id="PTHR33797:SF2">
    <property type="entry name" value="ORGANIC HYDROPEROXIDE RESISTANCE PROTEIN-LIKE"/>
    <property type="match status" value="1"/>
</dbReference>
<dbReference type="GO" id="GO:0006979">
    <property type="term" value="P:response to oxidative stress"/>
    <property type="evidence" value="ECO:0007669"/>
    <property type="project" value="InterPro"/>
</dbReference>
<keyword evidence="4" id="KW-1185">Reference proteome</keyword>
<dbReference type="AlphaFoldDB" id="K6WLW2"/>
<dbReference type="InterPro" id="IPR003718">
    <property type="entry name" value="OsmC/Ohr_fam"/>
</dbReference>
<dbReference type="Proteomes" id="UP000035058">
    <property type="component" value="Unassembled WGS sequence"/>
</dbReference>
<dbReference type="Gene3D" id="3.30.300.20">
    <property type="match status" value="1"/>
</dbReference>
<dbReference type="SUPFAM" id="SSF82784">
    <property type="entry name" value="OsmC-like"/>
    <property type="match status" value="1"/>
</dbReference>
<organism evidence="3 4">
    <name type="scientific">Gordonia namibiensis NBRC 108229</name>
    <dbReference type="NCBI Taxonomy" id="1208314"/>
    <lineage>
        <taxon>Bacteria</taxon>
        <taxon>Bacillati</taxon>
        <taxon>Actinomycetota</taxon>
        <taxon>Actinomycetes</taxon>
        <taxon>Mycobacteriales</taxon>
        <taxon>Gordoniaceae</taxon>
        <taxon>Gordonia</taxon>
    </lineage>
</organism>
<protein>
    <submittedName>
        <fullName evidence="3">Putative organic hydroperoxide resistance protein</fullName>
    </submittedName>
</protein>
<dbReference type="InterPro" id="IPR015946">
    <property type="entry name" value="KH_dom-like_a/b"/>
</dbReference>
<comment type="caution">
    <text evidence="3">The sequence shown here is derived from an EMBL/GenBank/DDBJ whole genome shotgun (WGS) entry which is preliminary data.</text>
</comment>